<dbReference type="AlphaFoldDB" id="A0A176RUP5"/>
<name>A0A176RUP5_9GAMM</name>
<comment type="caution">
    <text evidence="1">The sequence shown here is derived from an EMBL/GenBank/DDBJ whole genome shotgun (WGS) entry which is preliminary data.</text>
</comment>
<organism evidence="1 2">
    <name type="scientific">Candidatus Thiomargarita nelsonii</name>
    <dbReference type="NCBI Taxonomy" id="1003181"/>
    <lineage>
        <taxon>Bacteria</taxon>
        <taxon>Pseudomonadati</taxon>
        <taxon>Pseudomonadota</taxon>
        <taxon>Gammaproteobacteria</taxon>
        <taxon>Thiotrichales</taxon>
        <taxon>Thiotrichaceae</taxon>
        <taxon>Thiomargarita</taxon>
    </lineage>
</organism>
<dbReference type="EMBL" id="LUTY01002793">
    <property type="protein sequence ID" value="OAD19461.1"/>
    <property type="molecule type" value="Genomic_DNA"/>
</dbReference>
<proteinExistence type="predicted"/>
<keyword evidence="2" id="KW-1185">Reference proteome</keyword>
<sequence>MLKCRLFLSTCRYLSMKLLSQDRLKRVFYLIINSGKLLLILVSCVCQSDIMENNLCHLKKDKKNQSANS</sequence>
<gene>
    <name evidence="1" type="ORF">THIOM_004902</name>
</gene>
<evidence type="ECO:0000313" key="2">
    <source>
        <dbReference type="Proteomes" id="UP000076962"/>
    </source>
</evidence>
<accession>A0A176RUP5</accession>
<reference evidence="1 2" key="1">
    <citation type="submission" date="2016-05" db="EMBL/GenBank/DDBJ databases">
        <title>Single-cell genome of chain-forming Candidatus Thiomargarita nelsonii and comparison to other large sulfur-oxidizing bacteria.</title>
        <authorList>
            <person name="Winkel M."/>
            <person name="Salman V."/>
            <person name="Woyke T."/>
            <person name="Schulz-Vogt H."/>
            <person name="Richter M."/>
            <person name="Flood B."/>
            <person name="Bailey J."/>
            <person name="Amann R."/>
            <person name="Mussmann M."/>
        </authorList>
    </citation>
    <scope>NUCLEOTIDE SEQUENCE [LARGE SCALE GENOMIC DNA]</scope>
    <source>
        <strain evidence="1 2">THI036</strain>
    </source>
</reference>
<protein>
    <submittedName>
        <fullName evidence="1">Uncharacterized protein</fullName>
    </submittedName>
</protein>
<dbReference type="Proteomes" id="UP000076962">
    <property type="component" value="Unassembled WGS sequence"/>
</dbReference>
<evidence type="ECO:0000313" key="1">
    <source>
        <dbReference type="EMBL" id="OAD19461.1"/>
    </source>
</evidence>